<evidence type="ECO:0000256" key="1">
    <source>
        <dbReference type="ARBA" id="ARBA00023125"/>
    </source>
</evidence>
<keyword evidence="4" id="KW-1185">Reference proteome</keyword>
<evidence type="ECO:0000259" key="2">
    <source>
        <dbReference type="PROSITE" id="PS50937"/>
    </source>
</evidence>
<name>A0A918E6B6_9ACTN</name>
<dbReference type="GO" id="GO:0003677">
    <property type="term" value="F:DNA binding"/>
    <property type="evidence" value="ECO:0007669"/>
    <property type="project" value="UniProtKB-KW"/>
</dbReference>
<reference evidence="3" key="1">
    <citation type="journal article" date="2014" name="Int. J. Syst. Evol. Microbiol.">
        <title>Complete genome sequence of Corynebacterium casei LMG S-19264T (=DSM 44701T), isolated from a smear-ripened cheese.</title>
        <authorList>
            <consortium name="US DOE Joint Genome Institute (JGI-PGF)"/>
            <person name="Walter F."/>
            <person name="Albersmeier A."/>
            <person name="Kalinowski J."/>
            <person name="Ruckert C."/>
        </authorList>
    </citation>
    <scope>NUCLEOTIDE SEQUENCE</scope>
    <source>
        <strain evidence="3">CGMCC 4.7430</strain>
    </source>
</reference>
<dbReference type="InterPro" id="IPR009061">
    <property type="entry name" value="DNA-bd_dom_put_sf"/>
</dbReference>
<sequence>MRMADLSAGTGVPVPTIKYYLREGLLSPGRPLGRNQAEYGSAHVKRLKLVRALADYGGLSISAIRELVDHMEDPGTAKTELLSVAQKTVTTHDDERSGEHVRQAERLVADLLARRGWDDTAGHQAARTMVGVLASLLELGLDDILRALDDYADAAETAAGVDLRVLGDVTDRERAVEVVVIGTLLGDTLLAAMRRLAQAHLSVETYRTTG</sequence>
<dbReference type="PANTHER" id="PTHR30204">
    <property type="entry name" value="REDOX-CYCLING DRUG-SENSING TRANSCRIPTIONAL ACTIVATOR SOXR"/>
    <property type="match status" value="1"/>
</dbReference>
<dbReference type="InterPro" id="IPR000551">
    <property type="entry name" value="MerR-type_HTH_dom"/>
</dbReference>
<proteinExistence type="predicted"/>
<reference evidence="3" key="2">
    <citation type="submission" date="2020-09" db="EMBL/GenBank/DDBJ databases">
        <authorList>
            <person name="Sun Q."/>
            <person name="Zhou Y."/>
        </authorList>
    </citation>
    <scope>NUCLEOTIDE SEQUENCE</scope>
    <source>
        <strain evidence="3">CGMCC 4.7430</strain>
    </source>
</reference>
<dbReference type="GO" id="GO:0003700">
    <property type="term" value="F:DNA-binding transcription factor activity"/>
    <property type="evidence" value="ECO:0007669"/>
    <property type="project" value="InterPro"/>
</dbReference>
<dbReference type="Pfam" id="PF13411">
    <property type="entry name" value="MerR_1"/>
    <property type="match status" value="1"/>
</dbReference>
<dbReference type="CDD" id="cd04780">
    <property type="entry name" value="HTH_MerR-like_sg5"/>
    <property type="match status" value="1"/>
</dbReference>
<dbReference type="EMBL" id="BMNK01000006">
    <property type="protein sequence ID" value="GGP08064.1"/>
    <property type="molecule type" value="Genomic_DNA"/>
</dbReference>
<dbReference type="AlphaFoldDB" id="A0A918E6B6"/>
<gene>
    <name evidence="3" type="ORF">GCM10012278_38280</name>
</gene>
<evidence type="ECO:0000313" key="3">
    <source>
        <dbReference type="EMBL" id="GGP08064.1"/>
    </source>
</evidence>
<dbReference type="SUPFAM" id="SSF46955">
    <property type="entry name" value="Putative DNA-binding domain"/>
    <property type="match status" value="1"/>
</dbReference>
<protein>
    <submittedName>
        <fullName evidence="3">MerR family transcriptional regulator</fullName>
    </submittedName>
</protein>
<accession>A0A918E6B6</accession>
<comment type="caution">
    <text evidence="3">The sequence shown here is derived from an EMBL/GenBank/DDBJ whole genome shotgun (WGS) entry which is preliminary data.</text>
</comment>
<evidence type="ECO:0000313" key="4">
    <source>
        <dbReference type="Proteomes" id="UP000660745"/>
    </source>
</evidence>
<dbReference type="SMART" id="SM00422">
    <property type="entry name" value="HTH_MERR"/>
    <property type="match status" value="1"/>
</dbReference>
<organism evidence="3 4">
    <name type="scientific">Nonomuraea glycinis</name>
    <dbReference type="NCBI Taxonomy" id="2047744"/>
    <lineage>
        <taxon>Bacteria</taxon>
        <taxon>Bacillati</taxon>
        <taxon>Actinomycetota</taxon>
        <taxon>Actinomycetes</taxon>
        <taxon>Streptosporangiales</taxon>
        <taxon>Streptosporangiaceae</taxon>
        <taxon>Nonomuraea</taxon>
    </lineage>
</organism>
<dbReference type="PROSITE" id="PS50937">
    <property type="entry name" value="HTH_MERR_2"/>
    <property type="match status" value="1"/>
</dbReference>
<keyword evidence="1" id="KW-0238">DNA-binding</keyword>
<dbReference type="PANTHER" id="PTHR30204:SF98">
    <property type="entry name" value="HTH-TYPE TRANSCRIPTIONAL REGULATOR ADHR"/>
    <property type="match status" value="1"/>
</dbReference>
<dbReference type="Gene3D" id="1.10.1660.10">
    <property type="match status" value="1"/>
</dbReference>
<dbReference type="InterPro" id="IPR047057">
    <property type="entry name" value="MerR_fam"/>
</dbReference>
<feature type="domain" description="HTH merR-type" evidence="2">
    <location>
        <begin position="1"/>
        <end position="70"/>
    </location>
</feature>
<dbReference type="Proteomes" id="UP000660745">
    <property type="component" value="Unassembled WGS sequence"/>
</dbReference>